<evidence type="ECO:0000259" key="1">
    <source>
        <dbReference type="PROSITE" id="PS51186"/>
    </source>
</evidence>
<dbReference type="GO" id="GO:0016747">
    <property type="term" value="F:acyltransferase activity, transferring groups other than amino-acyl groups"/>
    <property type="evidence" value="ECO:0007669"/>
    <property type="project" value="InterPro"/>
</dbReference>
<dbReference type="InterPro" id="IPR016181">
    <property type="entry name" value="Acyl_CoA_acyltransferase"/>
</dbReference>
<reference evidence="2" key="1">
    <citation type="submission" date="2020-10" db="EMBL/GenBank/DDBJ databases">
        <authorList>
            <person name="Gilroy R."/>
        </authorList>
    </citation>
    <scope>NUCLEOTIDE SEQUENCE</scope>
    <source>
        <strain evidence="2">CHK176-22527</strain>
    </source>
</reference>
<dbReference type="AlphaFoldDB" id="A0A9D1HBN1"/>
<dbReference type="Proteomes" id="UP000824159">
    <property type="component" value="Unassembled WGS sequence"/>
</dbReference>
<dbReference type="SUPFAM" id="SSF55729">
    <property type="entry name" value="Acyl-CoA N-acyltransferases (Nat)"/>
    <property type="match status" value="1"/>
</dbReference>
<dbReference type="Pfam" id="PF13508">
    <property type="entry name" value="Acetyltransf_7"/>
    <property type="match status" value="1"/>
</dbReference>
<protein>
    <submittedName>
        <fullName evidence="2">GNAT family N-acetyltransferase</fullName>
    </submittedName>
</protein>
<name>A0A9D1HBN1_9FIRM</name>
<dbReference type="EMBL" id="DVLX01000033">
    <property type="protein sequence ID" value="HIT99250.1"/>
    <property type="molecule type" value="Genomic_DNA"/>
</dbReference>
<dbReference type="CDD" id="cd04301">
    <property type="entry name" value="NAT_SF"/>
    <property type="match status" value="1"/>
</dbReference>
<dbReference type="Gene3D" id="3.40.630.30">
    <property type="match status" value="1"/>
</dbReference>
<feature type="domain" description="N-acetyltransferase" evidence="1">
    <location>
        <begin position="1"/>
        <end position="155"/>
    </location>
</feature>
<dbReference type="PROSITE" id="PS51186">
    <property type="entry name" value="GNAT"/>
    <property type="match status" value="1"/>
</dbReference>
<organism evidence="2 3">
    <name type="scientific">Candidatus Allocopromorpha excrementavium</name>
    <dbReference type="NCBI Taxonomy" id="2840741"/>
    <lineage>
        <taxon>Bacteria</taxon>
        <taxon>Bacillati</taxon>
        <taxon>Bacillota</taxon>
        <taxon>Clostridia</taxon>
        <taxon>Eubacteriales</taxon>
        <taxon>Eubacteriaceae</taxon>
        <taxon>Eubacteriaceae incertae sedis</taxon>
        <taxon>Candidatus Allocopromorpha</taxon>
    </lineage>
</organism>
<comment type="caution">
    <text evidence="2">The sequence shown here is derived from an EMBL/GenBank/DDBJ whole genome shotgun (WGS) entry which is preliminary data.</text>
</comment>
<dbReference type="InterPro" id="IPR000182">
    <property type="entry name" value="GNAT_dom"/>
</dbReference>
<sequence>MLQILETKDFDKAYALMDSSFPSDEHRGYEEQKNLLADPKYTLYAIYDEDTDDKNEEKYIKAIIAVFHFDDFAFIEHFAVNPIYRNQGLGSIILNELKTALDCQICLEVELPETENAKRRIGFYERNGFYLNKYSHTQPPLSEGGNPIPLYIMTSERAVDKKEFEHIQSVLFKGVYHTDQNPK</sequence>
<proteinExistence type="predicted"/>
<reference evidence="2" key="2">
    <citation type="journal article" date="2021" name="PeerJ">
        <title>Extensive microbial diversity within the chicken gut microbiome revealed by metagenomics and culture.</title>
        <authorList>
            <person name="Gilroy R."/>
            <person name="Ravi A."/>
            <person name="Getino M."/>
            <person name="Pursley I."/>
            <person name="Horton D.L."/>
            <person name="Alikhan N.F."/>
            <person name="Baker D."/>
            <person name="Gharbi K."/>
            <person name="Hall N."/>
            <person name="Watson M."/>
            <person name="Adriaenssens E.M."/>
            <person name="Foster-Nyarko E."/>
            <person name="Jarju S."/>
            <person name="Secka A."/>
            <person name="Antonio M."/>
            <person name="Oren A."/>
            <person name="Chaudhuri R.R."/>
            <person name="La Ragione R."/>
            <person name="Hildebrand F."/>
            <person name="Pallen M.J."/>
        </authorList>
    </citation>
    <scope>NUCLEOTIDE SEQUENCE</scope>
    <source>
        <strain evidence="2">CHK176-22527</strain>
    </source>
</reference>
<accession>A0A9D1HBN1</accession>
<evidence type="ECO:0000313" key="2">
    <source>
        <dbReference type="EMBL" id="HIT99250.1"/>
    </source>
</evidence>
<gene>
    <name evidence="2" type="ORF">IAD12_03235</name>
</gene>
<evidence type="ECO:0000313" key="3">
    <source>
        <dbReference type="Proteomes" id="UP000824159"/>
    </source>
</evidence>